<feature type="region of interest" description="Disordered" evidence="1">
    <location>
        <begin position="426"/>
        <end position="456"/>
    </location>
</feature>
<dbReference type="Pfam" id="PF13646">
    <property type="entry name" value="HEAT_2"/>
    <property type="match status" value="1"/>
</dbReference>
<evidence type="ECO:0000256" key="1">
    <source>
        <dbReference type="SAM" id="MobiDB-lite"/>
    </source>
</evidence>
<comment type="caution">
    <text evidence="2">The sequence shown here is derived from an EMBL/GenBank/DDBJ whole genome shotgun (WGS) entry which is preliminary data.</text>
</comment>
<dbReference type="Proteomes" id="UP000291301">
    <property type="component" value="Unassembled WGS sequence"/>
</dbReference>
<accession>A0A4R0PEN2</accession>
<feature type="region of interest" description="Disordered" evidence="1">
    <location>
        <begin position="486"/>
        <end position="514"/>
    </location>
</feature>
<proteinExistence type="predicted"/>
<gene>
    <name evidence="2" type="ORF">E0D97_12095</name>
</gene>
<evidence type="ECO:0000313" key="2">
    <source>
        <dbReference type="EMBL" id="TCD13833.1"/>
    </source>
</evidence>
<dbReference type="AlphaFoldDB" id="A0A4R0PEN2"/>
<dbReference type="InterPro" id="IPR016024">
    <property type="entry name" value="ARM-type_fold"/>
</dbReference>
<name>A0A4R0PEN2_9HYPH</name>
<protein>
    <recommendedName>
        <fullName evidence="4">HEAT repeat domain-containing protein</fullName>
    </recommendedName>
</protein>
<reference evidence="2 3" key="1">
    <citation type="journal article" date="2015" name="Antonie Van Leeuwenhoek">
        <title>Oricola cellulosilytica gen. nov., sp. nov., a cellulose-degrading bacterium of the family Phyllobacteriaceae isolated from surface seashore water, and emended descriptions of Mesorhizobium loti and Phyllobacterium myrsinacearum.</title>
        <authorList>
            <person name="Hameed A."/>
            <person name="Shahina M."/>
            <person name="Lai W.A."/>
            <person name="Lin S.Y."/>
            <person name="Young L.S."/>
            <person name="Liu Y.C."/>
            <person name="Hsu Y.H."/>
            <person name="Young C.C."/>
        </authorList>
    </citation>
    <scope>NUCLEOTIDE SEQUENCE [LARGE SCALE GENOMIC DNA]</scope>
    <source>
        <strain evidence="2 3">KCTC 52183</strain>
    </source>
</reference>
<dbReference type="SUPFAM" id="SSF48371">
    <property type="entry name" value="ARM repeat"/>
    <property type="match status" value="2"/>
</dbReference>
<organism evidence="2 3">
    <name type="scientific">Oricola cellulosilytica</name>
    <dbReference type="NCBI Taxonomy" id="1429082"/>
    <lineage>
        <taxon>Bacteria</taxon>
        <taxon>Pseudomonadati</taxon>
        <taxon>Pseudomonadota</taxon>
        <taxon>Alphaproteobacteria</taxon>
        <taxon>Hyphomicrobiales</taxon>
        <taxon>Ahrensiaceae</taxon>
        <taxon>Oricola</taxon>
    </lineage>
</organism>
<evidence type="ECO:0008006" key="4">
    <source>
        <dbReference type="Google" id="ProtNLM"/>
    </source>
</evidence>
<dbReference type="EMBL" id="SJST01000004">
    <property type="protein sequence ID" value="TCD13833.1"/>
    <property type="molecule type" value="Genomic_DNA"/>
</dbReference>
<evidence type="ECO:0000313" key="3">
    <source>
        <dbReference type="Proteomes" id="UP000291301"/>
    </source>
</evidence>
<dbReference type="Gene3D" id="1.25.10.10">
    <property type="entry name" value="Leucine-rich Repeat Variant"/>
    <property type="match status" value="2"/>
</dbReference>
<dbReference type="InterPro" id="IPR011989">
    <property type="entry name" value="ARM-like"/>
</dbReference>
<keyword evidence="3" id="KW-1185">Reference proteome</keyword>
<sequence length="730" mass="77439">MRKPWGTPMQAQTDHVREDISLVTALSRYLDSDNEVLRSAAIRAVATLDGDPDARRLLLLEALLDPDPDIRGDAMEGLRGIALRDDAETIRRSLEGDPDREVKLDAIDLLTQIGDLGSTDLLRALVRSSSDDRVAWEAEGSDWEDWLDIQIASIAALGALGVTEAIEDLLAARDDECGQTLDVQVFRALATMGAEGTERLLMLMDQESGLGRRRVLDSLASADPDALLRHLETLLSSADAQLRGMAVPLLDPDDSRARALVVDDPDPDVRRLSICHFAPVQPDLAIIGLSDASETVQAEALDHLSRPITSELHEALVDNMLAWLQNGGSALATTTARNLPLYAPNRAEGPLLGLIEDTGRPLEARLAAVASLAAVHPAVATSRYGALLANPAQQVRVASLVALRDRAEAGDMEALTVLHEAIAGTLPLPDRPTRERPEQGGPDLALPKGEGPGVRRIRITPDGDIVEDAGRDPEAASTLDAILDEQEGGSEPELAENTPEEAGGKRRKRRPVEGPDEIAESVALDAMRLCAGLGVDPIGAAILSRCLDPVTEIRLTAWVALSSFCQVAGKYPEAMAAAQAAFSDPEPGIRLAAFSILTLGDLAPDVLAAAIKDSDALVRAAAIRHLPGEMAVELIADDALAVRMAACEAILSFGSDAMIGAAVNRLLTAERADALSIVLADAPHALRMAAITLSDAHLSPRKALVILQALANRASVRNADGRPRAEPALS</sequence>